<dbReference type="AlphaFoldDB" id="A0A328AXK1"/>
<dbReference type="EMBL" id="QFYP01000001">
    <property type="protein sequence ID" value="RAK58891.1"/>
    <property type="molecule type" value="Genomic_DNA"/>
</dbReference>
<evidence type="ECO:0000313" key="2">
    <source>
        <dbReference type="Proteomes" id="UP000249842"/>
    </source>
</evidence>
<dbReference type="RefSeq" id="WP_111456184.1">
    <property type="nucleotide sequence ID" value="NZ_QFYP01000001.1"/>
</dbReference>
<organism evidence="1 2">
    <name type="scientific">Phenylobacterium hankyongense</name>
    <dbReference type="NCBI Taxonomy" id="1813876"/>
    <lineage>
        <taxon>Bacteria</taxon>
        <taxon>Pseudomonadati</taxon>
        <taxon>Pseudomonadota</taxon>
        <taxon>Alphaproteobacteria</taxon>
        <taxon>Caulobacterales</taxon>
        <taxon>Caulobacteraceae</taxon>
        <taxon>Phenylobacterium</taxon>
    </lineage>
</organism>
<evidence type="ECO:0000313" key="1">
    <source>
        <dbReference type="EMBL" id="RAK58891.1"/>
    </source>
</evidence>
<gene>
    <name evidence="1" type="ORF">DJ021_03285</name>
</gene>
<dbReference type="Proteomes" id="UP000249842">
    <property type="component" value="Unassembled WGS sequence"/>
</dbReference>
<dbReference type="OrthoDB" id="6057961at2"/>
<protein>
    <submittedName>
        <fullName evidence="1">Uncharacterized protein</fullName>
    </submittedName>
</protein>
<keyword evidence="2" id="KW-1185">Reference proteome</keyword>
<reference evidence="2" key="1">
    <citation type="submission" date="2018-05" db="EMBL/GenBank/DDBJ databases">
        <authorList>
            <person name="Li X."/>
        </authorList>
    </citation>
    <scope>NUCLEOTIDE SEQUENCE [LARGE SCALE GENOMIC DNA]</scope>
    <source>
        <strain evidence="2">HKS-05</strain>
    </source>
</reference>
<dbReference type="InterPro" id="IPR046689">
    <property type="entry name" value="DUF6559"/>
</dbReference>
<proteinExistence type="predicted"/>
<sequence length="117" mass="12929">MGWLQRIAMHRAAKTYARRLPAEMHRGWGAADFYTPGQVRAAVAHLGLNRRYIVIAYAAFLAEDEFATAASETPVSATYAEARRIFGRYCPRGSGHTYWHVPISNEAAASRYGVGAP</sequence>
<name>A0A328AXK1_9CAUL</name>
<comment type="caution">
    <text evidence="1">The sequence shown here is derived from an EMBL/GenBank/DDBJ whole genome shotgun (WGS) entry which is preliminary data.</text>
</comment>
<accession>A0A328AXK1</accession>
<dbReference type="Pfam" id="PF20196">
    <property type="entry name" value="DUF6559"/>
    <property type="match status" value="1"/>
</dbReference>